<sequence>MTQARIERMFDRDISTLTATETLTSAAETYALRTRADVELLELAQHFADLHPDPAMVPGHVSLPGGERGRVYGGPGCPGVAEFAVAEFGAMIGRSAGSAANFMGQALALRHRLPRIWAQVKGGHGEPWKACTIATTCLALSMEAAAIVDRQVASIIDTVTPVRLEKIVKAAVQQADPEAARATAEANAKERGVWAGRADDHGTTTLYVRAATGDVIHFKATIRQIADALAQLGDTDTLPQRKAKAIGIIADPALTNELLAVAHHLTPTTTTPQTATPQTATPQTATPQTATPAAPGATAPASPQATPAEPSAGPAATPSPPNTDYAAPPTGLAAPMADEDVDSAGRSVPLTGEDADRMLRPVGAADGAADSTDQPASHAGSAVEAAENAEHAERLRVVGGQGLGQTQGRPAGDVAGCGEEGATGWFVVDEPGESDEADRDPPHPSDPAYDRPSCSAGLPDPGAADDRCAETAEPARVAGPEMDSAARQEIARKLAAIKHGAYSNQGAGGAGRKPARTTIYVHITDETLLAGGGVARVERFGPVFAARLEELLGHDQIVVKPVVDLNDKLSVDAYEIPRRIRERVKLTHPIEQFVFGAAETTDSVDLDHIAPFDFSATGPPGQTSTGNLTPLRRYSHRVKTHGGWRVRRLDDGGLEWTTKHGFKFRVDHTGTRPLTDQ</sequence>
<feature type="region of interest" description="Disordered" evidence="1">
    <location>
        <begin position="400"/>
        <end position="419"/>
    </location>
</feature>
<dbReference type="EMBL" id="SLWM01000001">
    <property type="protein sequence ID" value="TCO32115.1"/>
    <property type="molecule type" value="Genomic_DNA"/>
</dbReference>
<evidence type="ECO:0008006" key="4">
    <source>
        <dbReference type="Google" id="ProtNLM"/>
    </source>
</evidence>
<feature type="compositionally biased region" description="Low complexity" evidence="1">
    <location>
        <begin position="268"/>
        <end position="316"/>
    </location>
</feature>
<protein>
    <recommendedName>
        <fullName evidence="4">DUF222 domain-containing protein</fullName>
    </recommendedName>
</protein>
<reference evidence="2 3" key="1">
    <citation type="journal article" date="2015" name="Stand. Genomic Sci.">
        <title>Genomic Encyclopedia of Bacterial and Archaeal Type Strains, Phase III: the genomes of soil and plant-associated and newly described type strains.</title>
        <authorList>
            <person name="Whitman W.B."/>
            <person name="Woyke T."/>
            <person name="Klenk H.P."/>
            <person name="Zhou Y."/>
            <person name="Lilburn T.G."/>
            <person name="Beck B.J."/>
            <person name="De Vos P."/>
            <person name="Vandamme P."/>
            <person name="Eisen J.A."/>
            <person name="Garrity G."/>
            <person name="Hugenholtz P."/>
            <person name="Kyrpides N.C."/>
        </authorList>
    </citation>
    <scope>NUCLEOTIDE SEQUENCE [LARGE SCALE GENOMIC DNA]</scope>
    <source>
        <strain evidence="2 3">VKM Ac-2538</strain>
    </source>
</reference>
<gene>
    <name evidence="2" type="ORF">EV644_101758</name>
</gene>
<evidence type="ECO:0000313" key="2">
    <source>
        <dbReference type="EMBL" id="TCO32115.1"/>
    </source>
</evidence>
<name>A0ABY2BV41_9ACTN</name>
<proteinExistence type="predicted"/>
<feature type="region of interest" description="Disordered" evidence="1">
    <location>
        <begin position="429"/>
        <end position="485"/>
    </location>
</feature>
<evidence type="ECO:0000313" key="3">
    <source>
        <dbReference type="Proteomes" id="UP000295818"/>
    </source>
</evidence>
<comment type="caution">
    <text evidence="2">The sequence shown here is derived from an EMBL/GenBank/DDBJ whole genome shotgun (WGS) entry which is preliminary data.</text>
</comment>
<keyword evidence="3" id="KW-1185">Reference proteome</keyword>
<accession>A0ABY2BV41</accession>
<organism evidence="2 3">
    <name type="scientific">Kribbella orskensis</name>
    <dbReference type="NCBI Taxonomy" id="2512216"/>
    <lineage>
        <taxon>Bacteria</taxon>
        <taxon>Bacillati</taxon>
        <taxon>Actinomycetota</taxon>
        <taxon>Actinomycetes</taxon>
        <taxon>Propionibacteriales</taxon>
        <taxon>Kribbellaceae</taxon>
        <taxon>Kribbella</taxon>
    </lineage>
</organism>
<evidence type="ECO:0000256" key="1">
    <source>
        <dbReference type="SAM" id="MobiDB-lite"/>
    </source>
</evidence>
<dbReference type="Proteomes" id="UP000295818">
    <property type="component" value="Unassembled WGS sequence"/>
</dbReference>
<feature type="region of interest" description="Disordered" evidence="1">
    <location>
        <begin position="268"/>
        <end position="390"/>
    </location>
</feature>